<name>A0A9Q2FKR7_GLUJA</name>
<evidence type="ECO:0000313" key="3">
    <source>
        <dbReference type="EMBL" id="MBF0870235.1"/>
    </source>
</evidence>
<feature type="compositionally biased region" description="Basic and acidic residues" evidence="1">
    <location>
        <begin position="288"/>
        <end position="299"/>
    </location>
</feature>
<dbReference type="EMBL" id="JABCQN010000002">
    <property type="protein sequence ID" value="MBF0870235.1"/>
    <property type="molecule type" value="Genomic_DNA"/>
</dbReference>
<evidence type="ECO:0000256" key="2">
    <source>
        <dbReference type="SAM" id="SignalP"/>
    </source>
</evidence>
<feature type="signal peptide" evidence="2">
    <location>
        <begin position="1"/>
        <end position="21"/>
    </location>
</feature>
<feature type="chain" id="PRO_5040493407" evidence="2">
    <location>
        <begin position="22"/>
        <end position="311"/>
    </location>
</feature>
<organism evidence="3 4">
    <name type="scientific">Gluconobacter japonicus</name>
    <dbReference type="NCBI Taxonomy" id="376620"/>
    <lineage>
        <taxon>Bacteria</taxon>
        <taxon>Pseudomonadati</taxon>
        <taxon>Pseudomonadota</taxon>
        <taxon>Alphaproteobacteria</taxon>
        <taxon>Acetobacterales</taxon>
        <taxon>Acetobacteraceae</taxon>
        <taxon>Gluconobacter</taxon>
    </lineage>
</organism>
<comment type="caution">
    <text evidence="3">The sequence shown here is derived from an EMBL/GenBank/DDBJ whole genome shotgun (WGS) entry which is preliminary data.</text>
</comment>
<dbReference type="AlphaFoldDB" id="A0A9Q2FKR7"/>
<evidence type="ECO:0000313" key="4">
    <source>
        <dbReference type="Proteomes" id="UP000661006"/>
    </source>
</evidence>
<sequence length="311" mass="35074">MRVWLSAVVVFLWLASSGAYAQEHLVVKGYSSDQTSHAVEEIVQPRTDRQIARWNQMVCPQFVGFPADVEKQFEAHLEDRFARYGIPVKAHCPIPQLFILATVHEDDLIDHILERDPYLMQGIDVAPGVIDNFRVSTAFADNFRLPPADVRHAIRQDYPVRWFSDVGIEYNGQTGTHLLNGNLPPRFGGGRATALYIGEIPMTSFLGAIRHEDIKYMAITVDLSKMEGVSWPSLFEYVSMVALTNPQLKDYDTSETILGSFVKHRKPQSGDFAMTDLDDAVVREFYTNDRAEDGREETQKIASDVTASLHP</sequence>
<accession>A0A9Q2FKR7</accession>
<gene>
    <name evidence="3" type="ORF">HKD32_05090</name>
</gene>
<feature type="region of interest" description="Disordered" evidence="1">
    <location>
        <begin position="288"/>
        <end position="311"/>
    </location>
</feature>
<proteinExistence type="predicted"/>
<dbReference type="RefSeq" id="WP_194257623.1">
    <property type="nucleotide sequence ID" value="NZ_JABCQN010000002.1"/>
</dbReference>
<keyword evidence="2" id="KW-0732">Signal</keyword>
<protein>
    <submittedName>
        <fullName evidence="3">Uncharacterized protein</fullName>
    </submittedName>
</protein>
<dbReference type="GeneID" id="81474063"/>
<dbReference type="Proteomes" id="UP000661006">
    <property type="component" value="Unassembled WGS sequence"/>
</dbReference>
<reference evidence="3" key="1">
    <citation type="submission" date="2020-04" db="EMBL/GenBank/DDBJ databases">
        <authorList>
            <person name="Sombolestani A."/>
        </authorList>
    </citation>
    <scope>NUCLEOTIDE SEQUENCE</scope>
    <source>
        <strain evidence="3">R71697</strain>
    </source>
</reference>
<reference evidence="3" key="2">
    <citation type="submission" date="2020-11" db="EMBL/GenBank/DDBJ databases">
        <title>Description of novel Gluconobacter species.</title>
        <authorList>
            <person name="Cleenwerck I."/>
            <person name="Cnockaert M."/>
            <person name="Borremans W."/>
            <person name="Wieme A.D."/>
            <person name="De Vuyst L."/>
            <person name="Vandamme P."/>
        </authorList>
    </citation>
    <scope>NUCLEOTIDE SEQUENCE</scope>
    <source>
        <strain evidence="3">R71697</strain>
    </source>
</reference>
<evidence type="ECO:0000256" key="1">
    <source>
        <dbReference type="SAM" id="MobiDB-lite"/>
    </source>
</evidence>